<keyword evidence="4" id="KW-1185">Reference proteome</keyword>
<gene>
    <name evidence="3" type="ORF">ACFFFP_02475</name>
</gene>
<comment type="caution">
    <text evidence="3">The sequence shown here is derived from an EMBL/GenBank/DDBJ whole genome shotgun (WGS) entry which is preliminary data.</text>
</comment>
<keyword evidence="1" id="KW-0804">Transcription</keyword>
<organism evidence="3 4">
    <name type="scientific">Thermus composti</name>
    <dbReference type="NCBI Taxonomy" id="532059"/>
    <lineage>
        <taxon>Bacteria</taxon>
        <taxon>Thermotogati</taxon>
        <taxon>Deinococcota</taxon>
        <taxon>Deinococci</taxon>
        <taxon>Thermales</taxon>
        <taxon>Thermaceae</taxon>
        <taxon>Thermus</taxon>
    </lineage>
</organism>
<dbReference type="RefSeq" id="WP_188845845.1">
    <property type="nucleotide sequence ID" value="NZ_BMPJ01000003.1"/>
</dbReference>
<evidence type="ECO:0000259" key="2">
    <source>
        <dbReference type="PROSITE" id="PS51913"/>
    </source>
</evidence>
<evidence type="ECO:0000313" key="3">
    <source>
        <dbReference type="EMBL" id="MFC0595048.1"/>
    </source>
</evidence>
<accession>A0ABV6Q1I9</accession>
<proteinExistence type="predicted"/>
<dbReference type="EMBL" id="JBHLTW010000006">
    <property type="protein sequence ID" value="MFC0595048.1"/>
    <property type="molecule type" value="Genomic_DNA"/>
</dbReference>
<name>A0ABV6Q1I9_9DEIN</name>
<dbReference type="Pfam" id="PF05066">
    <property type="entry name" value="HARE-HTH"/>
    <property type="match status" value="1"/>
</dbReference>
<sequence length="85" mass="9662">MPRPDQFRKRVVALLQEAGKPLHYTEIGRRLKEEGLWKDVKEPEKIAKIRLSALARWERSPVVALGRGFYGLREAENASPEAPPG</sequence>
<reference evidence="3 4" key="1">
    <citation type="submission" date="2024-09" db="EMBL/GenBank/DDBJ databases">
        <authorList>
            <person name="Sun Q."/>
            <person name="Mori K."/>
        </authorList>
    </citation>
    <scope>NUCLEOTIDE SEQUENCE [LARGE SCALE GENOMIC DNA]</scope>
    <source>
        <strain evidence="3 4">NCAIM B.02340</strain>
    </source>
</reference>
<evidence type="ECO:0000256" key="1">
    <source>
        <dbReference type="ARBA" id="ARBA00023163"/>
    </source>
</evidence>
<feature type="domain" description="HTH HARE-type" evidence="2">
    <location>
        <begin position="5"/>
        <end position="75"/>
    </location>
</feature>
<protein>
    <submittedName>
        <fullName evidence="3">HTH domain-containing protein</fullName>
    </submittedName>
</protein>
<dbReference type="InterPro" id="IPR007759">
    <property type="entry name" value="Asxl_HARE-HTH"/>
</dbReference>
<dbReference type="PROSITE" id="PS51913">
    <property type="entry name" value="HTH_HARE"/>
    <property type="match status" value="1"/>
</dbReference>
<dbReference type="Proteomes" id="UP001589830">
    <property type="component" value="Unassembled WGS sequence"/>
</dbReference>
<evidence type="ECO:0000313" key="4">
    <source>
        <dbReference type="Proteomes" id="UP001589830"/>
    </source>
</evidence>